<dbReference type="OrthoDB" id="4005at2"/>
<feature type="transmembrane region" description="Helical" evidence="1">
    <location>
        <begin position="332"/>
        <end position="353"/>
    </location>
</feature>
<feature type="transmembrane region" description="Helical" evidence="1">
    <location>
        <begin position="9"/>
        <end position="27"/>
    </location>
</feature>
<feature type="transmembrane region" description="Helical" evidence="1">
    <location>
        <begin position="47"/>
        <end position="69"/>
    </location>
</feature>
<keyword evidence="3" id="KW-1185">Reference proteome</keyword>
<dbReference type="PANTHER" id="PTHR37814">
    <property type="entry name" value="CONSERVED MEMBRANE PROTEIN"/>
    <property type="match status" value="1"/>
</dbReference>
<evidence type="ECO:0000313" key="2">
    <source>
        <dbReference type="EMBL" id="SDY22646.1"/>
    </source>
</evidence>
<accession>A0A1H3I4L6</accession>
<feature type="transmembrane region" description="Helical" evidence="1">
    <location>
        <begin position="202"/>
        <end position="224"/>
    </location>
</feature>
<evidence type="ECO:0000256" key="1">
    <source>
        <dbReference type="SAM" id="Phobius"/>
    </source>
</evidence>
<proteinExistence type="predicted"/>
<gene>
    <name evidence="2" type="ORF">SAMN04488579_12112</name>
</gene>
<feature type="transmembrane region" description="Helical" evidence="1">
    <location>
        <begin position="236"/>
        <end position="261"/>
    </location>
</feature>
<protein>
    <submittedName>
        <fullName evidence="2">Uncharacterized membrane protein YkvI</fullName>
    </submittedName>
</protein>
<feature type="transmembrane region" description="Helical" evidence="1">
    <location>
        <begin position="90"/>
        <end position="110"/>
    </location>
</feature>
<feature type="transmembrane region" description="Helical" evidence="1">
    <location>
        <begin position="281"/>
        <end position="303"/>
    </location>
</feature>
<feature type="transmembrane region" description="Helical" evidence="1">
    <location>
        <begin position="159"/>
        <end position="179"/>
    </location>
</feature>
<dbReference type="STRING" id="1528.SAMN04488579_12112"/>
<organism evidence="2 3">
    <name type="scientific">Eubacterium barkeri</name>
    <name type="common">Clostridium barkeri</name>
    <dbReference type="NCBI Taxonomy" id="1528"/>
    <lineage>
        <taxon>Bacteria</taxon>
        <taxon>Bacillati</taxon>
        <taxon>Bacillota</taxon>
        <taxon>Clostridia</taxon>
        <taxon>Eubacteriales</taxon>
        <taxon>Eubacteriaceae</taxon>
        <taxon>Eubacterium</taxon>
    </lineage>
</organism>
<dbReference type="Proteomes" id="UP000199652">
    <property type="component" value="Unassembled WGS sequence"/>
</dbReference>
<name>A0A1H3I4L6_EUBBA</name>
<dbReference type="InterPro" id="IPR038728">
    <property type="entry name" value="YkvI-like"/>
</dbReference>
<keyword evidence="1" id="KW-1133">Transmembrane helix</keyword>
<evidence type="ECO:0000313" key="3">
    <source>
        <dbReference type="Proteomes" id="UP000199652"/>
    </source>
</evidence>
<dbReference type="AlphaFoldDB" id="A0A1H3I4L6"/>
<sequence>MENKGKKSALIKGLLGPISIGCVWYGAQMGSGTASGANQMTYFVRFGWIGLFTTVLAIAVQVWFFYWGIELSRVSGQHHYQGWIRELVYPLDKFCVPLFDVLCLLIFPIFTGSCMAGSAQVLTDYLGMNYTIALVAIMVVFVLMAAYGTKIISTISSGLTLTMVVVLIVTLVLGIPSNWDNIVLNFNNRVTGEGMYSSIPMAFWYAVLFISTQTVNLSGLPAVTKGVLKSKQDTKIVCIVATVCVMITMFGLSLLLFGRFPGNLDAVIYTLEAVNDLNSPFIYYAYPILLFCAFISTGPIFVYGQADRWSNAKFWDKLKETNLLKQKQGLRMALVGALFVIMSFLYSTLGFGFVTTTLFAWQSYVWIPIALIPLIFIAPFRVRRMRRQLETTGKVTTAASIRAAEQEIAAKSHSEE</sequence>
<dbReference type="EMBL" id="FNOU01000021">
    <property type="protein sequence ID" value="SDY22646.1"/>
    <property type="molecule type" value="Genomic_DNA"/>
</dbReference>
<feature type="transmembrane region" description="Helical" evidence="1">
    <location>
        <begin position="130"/>
        <end position="147"/>
    </location>
</feature>
<dbReference type="RefSeq" id="WP_090246469.1">
    <property type="nucleotide sequence ID" value="NZ_FNOU01000021.1"/>
</dbReference>
<keyword evidence="1" id="KW-0472">Membrane</keyword>
<keyword evidence="1" id="KW-0812">Transmembrane</keyword>
<dbReference type="PANTHER" id="PTHR37814:SF1">
    <property type="entry name" value="MEMBRANE PROTEIN"/>
    <property type="match status" value="1"/>
</dbReference>
<reference evidence="3" key="1">
    <citation type="submission" date="2016-10" db="EMBL/GenBank/DDBJ databases">
        <authorList>
            <person name="Varghese N."/>
            <person name="Submissions S."/>
        </authorList>
    </citation>
    <scope>NUCLEOTIDE SEQUENCE [LARGE SCALE GENOMIC DNA]</scope>
    <source>
        <strain evidence="3">VPI 5359</strain>
    </source>
</reference>
<feature type="transmembrane region" description="Helical" evidence="1">
    <location>
        <begin position="359"/>
        <end position="380"/>
    </location>
</feature>